<feature type="binding site" evidence="7">
    <location>
        <position position="99"/>
    </location>
    <ligand>
        <name>Zn(2+)</name>
        <dbReference type="ChEBI" id="CHEBI:29105"/>
        <note>catalytic</note>
    </ligand>
</feature>
<evidence type="ECO:0000313" key="9">
    <source>
        <dbReference type="Proteomes" id="UP000176284"/>
    </source>
</evidence>
<dbReference type="InterPro" id="IPR020549">
    <property type="entry name" value="YbeY_CS"/>
</dbReference>
<dbReference type="EMBL" id="MHJM01000019">
    <property type="protein sequence ID" value="OGY67733.1"/>
    <property type="molecule type" value="Genomic_DNA"/>
</dbReference>
<feature type="binding site" evidence="7">
    <location>
        <position position="109"/>
    </location>
    <ligand>
        <name>Zn(2+)</name>
        <dbReference type="ChEBI" id="CHEBI:29105"/>
        <note>catalytic</note>
    </ligand>
</feature>
<dbReference type="SUPFAM" id="SSF55486">
    <property type="entry name" value="Metalloproteases ('zincins'), catalytic domain"/>
    <property type="match status" value="1"/>
</dbReference>
<dbReference type="Pfam" id="PF02130">
    <property type="entry name" value="YbeY"/>
    <property type="match status" value="1"/>
</dbReference>
<dbReference type="Gene3D" id="3.40.390.30">
    <property type="entry name" value="Metalloproteases ('zincins'), catalytic domain"/>
    <property type="match status" value="1"/>
</dbReference>
<keyword evidence="6 7" id="KW-0862">Zinc</keyword>
<comment type="similarity">
    <text evidence="1 7">Belongs to the endoribonuclease YbeY family.</text>
</comment>
<dbReference type="PROSITE" id="PS01306">
    <property type="entry name" value="UPF0054"/>
    <property type="match status" value="1"/>
</dbReference>
<evidence type="ECO:0000256" key="4">
    <source>
        <dbReference type="ARBA" id="ARBA00022759"/>
    </source>
</evidence>
<dbReference type="GO" id="GO:0005737">
    <property type="term" value="C:cytoplasm"/>
    <property type="evidence" value="ECO:0007669"/>
    <property type="project" value="UniProtKB-SubCell"/>
</dbReference>
<accession>A0A1G1ZSL9</accession>
<dbReference type="GO" id="GO:0004521">
    <property type="term" value="F:RNA endonuclease activity"/>
    <property type="evidence" value="ECO:0007669"/>
    <property type="project" value="UniProtKB-UniRule"/>
</dbReference>
<evidence type="ECO:0000256" key="1">
    <source>
        <dbReference type="ARBA" id="ARBA00010875"/>
    </source>
</evidence>
<organism evidence="8 9">
    <name type="scientific">Candidatus Harrisonbacteria bacterium RIFCSPLOWO2_02_FULL_45_10c</name>
    <dbReference type="NCBI Taxonomy" id="1798410"/>
    <lineage>
        <taxon>Bacteria</taxon>
        <taxon>Candidatus Harrisoniibacteriota</taxon>
    </lineage>
</organism>
<dbReference type="InterPro" id="IPR002036">
    <property type="entry name" value="YbeY"/>
</dbReference>
<dbReference type="Proteomes" id="UP000176284">
    <property type="component" value="Unassembled WGS sequence"/>
</dbReference>
<dbReference type="HAMAP" id="MF_00009">
    <property type="entry name" value="Endoribonucl_YbeY"/>
    <property type="match status" value="1"/>
</dbReference>
<dbReference type="InterPro" id="IPR023091">
    <property type="entry name" value="MetalPrtase_cat_dom_sf_prd"/>
</dbReference>
<name>A0A1G1ZSL9_9BACT</name>
<dbReference type="GO" id="GO:0008270">
    <property type="term" value="F:zinc ion binding"/>
    <property type="evidence" value="ECO:0007669"/>
    <property type="project" value="UniProtKB-UniRule"/>
</dbReference>
<keyword evidence="4 7" id="KW-0255">Endonuclease</keyword>
<evidence type="ECO:0000256" key="2">
    <source>
        <dbReference type="ARBA" id="ARBA00022722"/>
    </source>
</evidence>
<dbReference type="PANTHER" id="PTHR46986">
    <property type="entry name" value="ENDORIBONUCLEASE YBEY, CHLOROPLASTIC"/>
    <property type="match status" value="1"/>
</dbReference>
<evidence type="ECO:0000256" key="7">
    <source>
        <dbReference type="HAMAP-Rule" id="MF_00009"/>
    </source>
</evidence>
<keyword evidence="5 7" id="KW-0378">Hydrolase</keyword>
<dbReference type="PANTHER" id="PTHR46986:SF1">
    <property type="entry name" value="ENDORIBONUCLEASE YBEY, CHLOROPLASTIC"/>
    <property type="match status" value="1"/>
</dbReference>
<gene>
    <name evidence="7" type="primary">ybeY</name>
    <name evidence="8" type="ORF">A3H63_01410</name>
</gene>
<protein>
    <recommendedName>
        <fullName evidence="7">Endoribonuclease YbeY</fullName>
        <ecNumber evidence="7">3.1.-.-</ecNumber>
    </recommendedName>
</protein>
<evidence type="ECO:0000256" key="5">
    <source>
        <dbReference type="ARBA" id="ARBA00022801"/>
    </source>
</evidence>
<evidence type="ECO:0000313" key="8">
    <source>
        <dbReference type="EMBL" id="OGY67733.1"/>
    </source>
</evidence>
<keyword evidence="7" id="KW-0690">Ribosome biogenesis</keyword>
<dbReference type="GO" id="GO:0006364">
    <property type="term" value="P:rRNA processing"/>
    <property type="evidence" value="ECO:0007669"/>
    <property type="project" value="UniProtKB-UniRule"/>
</dbReference>
<keyword evidence="2 7" id="KW-0540">Nuclease</keyword>
<dbReference type="STRING" id="1798410.A3H63_01410"/>
<sequence>MRIEVILLDKEVKKFGEATKKIACQLNKLLKNSGSAEVYLINSRRMQHLNKAFRKKDKSTNVLSFQKPKGFPGKELGEVYLDPLYIRKHKEDLALMLVHGVLHILGYDHLRKGDRIKMEKMENRLLKKMA</sequence>
<dbReference type="NCBIfam" id="TIGR00043">
    <property type="entry name" value="rRNA maturation RNase YbeY"/>
    <property type="match status" value="1"/>
</dbReference>
<dbReference type="GO" id="GO:0004222">
    <property type="term" value="F:metalloendopeptidase activity"/>
    <property type="evidence" value="ECO:0007669"/>
    <property type="project" value="InterPro"/>
</dbReference>
<comment type="cofactor">
    <cofactor evidence="7">
        <name>Zn(2+)</name>
        <dbReference type="ChEBI" id="CHEBI:29105"/>
    </cofactor>
    <text evidence="7">Binds 1 zinc ion.</text>
</comment>
<feature type="binding site" evidence="7">
    <location>
        <position position="103"/>
    </location>
    <ligand>
        <name>Zn(2+)</name>
        <dbReference type="ChEBI" id="CHEBI:29105"/>
        <note>catalytic</note>
    </ligand>
</feature>
<evidence type="ECO:0000256" key="6">
    <source>
        <dbReference type="ARBA" id="ARBA00022833"/>
    </source>
</evidence>
<dbReference type="AlphaFoldDB" id="A0A1G1ZSL9"/>
<evidence type="ECO:0000256" key="3">
    <source>
        <dbReference type="ARBA" id="ARBA00022723"/>
    </source>
</evidence>
<keyword evidence="7" id="KW-0698">rRNA processing</keyword>
<comment type="function">
    <text evidence="7">Single strand-specific metallo-endoribonuclease involved in late-stage 70S ribosome quality control and in maturation of the 3' terminus of the 16S rRNA.</text>
</comment>
<keyword evidence="7" id="KW-0963">Cytoplasm</keyword>
<comment type="caution">
    <text evidence="8">The sequence shown here is derived from an EMBL/GenBank/DDBJ whole genome shotgun (WGS) entry which is preliminary data.</text>
</comment>
<comment type="subcellular location">
    <subcellularLocation>
        <location evidence="7">Cytoplasm</location>
    </subcellularLocation>
</comment>
<dbReference type="EC" id="3.1.-.-" evidence="7"/>
<proteinExistence type="inferred from homology"/>
<keyword evidence="3 7" id="KW-0479">Metal-binding</keyword>
<reference evidence="8 9" key="1">
    <citation type="journal article" date="2016" name="Nat. Commun.">
        <title>Thousands of microbial genomes shed light on interconnected biogeochemical processes in an aquifer system.</title>
        <authorList>
            <person name="Anantharaman K."/>
            <person name="Brown C.T."/>
            <person name="Hug L.A."/>
            <person name="Sharon I."/>
            <person name="Castelle C.J."/>
            <person name="Probst A.J."/>
            <person name="Thomas B.C."/>
            <person name="Singh A."/>
            <person name="Wilkins M.J."/>
            <person name="Karaoz U."/>
            <person name="Brodie E.L."/>
            <person name="Williams K.H."/>
            <person name="Hubbard S.S."/>
            <person name="Banfield J.F."/>
        </authorList>
    </citation>
    <scope>NUCLEOTIDE SEQUENCE [LARGE SCALE GENOMIC DNA]</scope>
</reference>